<dbReference type="EMBL" id="BCSZ01000076">
    <property type="protein sequence ID" value="GAT06363.1"/>
    <property type="molecule type" value="Genomic_DNA"/>
</dbReference>
<evidence type="ECO:0000313" key="2">
    <source>
        <dbReference type="EMBL" id="GAT06363.1"/>
    </source>
</evidence>
<proteinExistence type="predicted"/>
<keyword evidence="1" id="KW-0812">Transmembrane</keyword>
<dbReference type="Proteomes" id="UP000069705">
    <property type="component" value="Unassembled WGS sequence"/>
</dbReference>
<reference evidence="2 3" key="1">
    <citation type="journal article" date="2016" name="Genome Announc.">
        <title>Draft Genome Sequences of Five Rapidly Growing Mycobacterium Species, M. thermoresistibile, M. fortuitum subsp. acetamidolyticum, M. canariasense, M. brisbanense, and M. novocastrense.</title>
        <authorList>
            <person name="Katahira K."/>
            <person name="Ogura Y."/>
            <person name="Gotoh Y."/>
            <person name="Hayashi T."/>
        </authorList>
    </citation>
    <scope>NUCLEOTIDE SEQUENCE [LARGE SCALE GENOMIC DNA]</scope>
    <source>
        <strain evidence="2 3">JCM6368</strain>
    </source>
</reference>
<feature type="transmembrane region" description="Helical" evidence="1">
    <location>
        <begin position="104"/>
        <end position="125"/>
    </location>
</feature>
<accession>A0A100WXM7</accession>
<name>A0A100WXM7_MYCFO</name>
<protein>
    <recommendedName>
        <fullName evidence="4">Anti-sigma-M factor RsmA</fullName>
    </recommendedName>
</protein>
<evidence type="ECO:0000256" key="1">
    <source>
        <dbReference type="SAM" id="Phobius"/>
    </source>
</evidence>
<gene>
    <name evidence="2" type="ORF">RMCFA_6474</name>
</gene>
<comment type="caution">
    <text evidence="2">The sequence shown here is derived from an EMBL/GenBank/DDBJ whole genome shotgun (WGS) entry which is preliminary data.</text>
</comment>
<evidence type="ECO:0000313" key="3">
    <source>
        <dbReference type="Proteomes" id="UP000069705"/>
    </source>
</evidence>
<keyword evidence="1" id="KW-1133">Transmembrane helix</keyword>
<evidence type="ECO:0008006" key="4">
    <source>
        <dbReference type="Google" id="ProtNLM"/>
    </source>
</evidence>
<keyword evidence="1" id="KW-0472">Membrane</keyword>
<organism evidence="2 3">
    <name type="scientific">Mycolicibacterium fortuitum subsp. acetamidolyticum</name>
    <dbReference type="NCBI Taxonomy" id="144550"/>
    <lineage>
        <taxon>Bacteria</taxon>
        <taxon>Bacillati</taxon>
        <taxon>Actinomycetota</taxon>
        <taxon>Actinomycetes</taxon>
        <taxon>Mycobacteriales</taxon>
        <taxon>Mycobacteriaceae</taxon>
        <taxon>Mycolicibacterium</taxon>
    </lineage>
</organism>
<reference evidence="3" key="2">
    <citation type="submission" date="2016-02" db="EMBL/GenBank/DDBJ databases">
        <title>Draft genome sequence of five rapidly growing Mycobacterium species.</title>
        <authorList>
            <person name="Katahira K."/>
            <person name="Gotou Y."/>
            <person name="Iida K."/>
            <person name="Ogura Y."/>
            <person name="Hayashi T."/>
        </authorList>
    </citation>
    <scope>NUCLEOTIDE SEQUENCE [LARGE SCALE GENOMIC DNA]</scope>
    <source>
        <strain evidence="3">JCM6368</strain>
    </source>
</reference>
<dbReference type="AlphaFoldDB" id="A0A100WXM7"/>
<sequence length="245" mass="25032">MNGSTPPVPSDGPIPAELLADLQAGLLDDDTAAQIRRRVRTDPLAGPDAKKTLSALDRVRRELAELGQDTASAPPVPPEVSARLSEALRAEPPPAGHPRRWKSIAAVAGAGAAVVAAVVGGLVLMRPTDQAASTLTSMGKITVSPPRGAIGLSESQMQRLLSVPPDLGPLSDPGRRSACLSALGYPSGVRVLGARPMDVAGRPGVLVLVPPRAPEPTGTIDAVVLPTDCDAAHAGSLADTVIKRP</sequence>
<dbReference type="RefSeq" id="WP_061265604.1">
    <property type="nucleotide sequence ID" value="NZ_BCSZ01000076.1"/>
</dbReference>